<dbReference type="CDD" id="cd00448">
    <property type="entry name" value="YjgF_YER057c_UK114_family"/>
    <property type="match status" value="1"/>
</dbReference>
<dbReference type="PROSITE" id="PS01094">
    <property type="entry name" value="UPF0076"/>
    <property type="match status" value="1"/>
</dbReference>
<dbReference type="InterPro" id="IPR006175">
    <property type="entry name" value="YjgF/YER057c/UK114"/>
</dbReference>
<reference evidence="2" key="1">
    <citation type="submission" date="2019-02" db="EMBL/GenBank/DDBJ databases">
        <authorList>
            <person name="Gruber-Vodicka R. H."/>
            <person name="Seah K. B. B."/>
        </authorList>
    </citation>
    <scope>NUCLEOTIDE SEQUENCE</scope>
    <source>
        <strain evidence="2">BECK_DK161</strain>
        <strain evidence="3">BECK_DK47</strain>
    </source>
</reference>
<dbReference type="SUPFAM" id="SSF55298">
    <property type="entry name" value="YjgF-like"/>
    <property type="match status" value="1"/>
</dbReference>
<dbReference type="GO" id="GO:0005829">
    <property type="term" value="C:cytosol"/>
    <property type="evidence" value="ECO:0007669"/>
    <property type="project" value="TreeGrafter"/>
</dbReference>
<sequence>MSAAPTRTIGVVAVSFFVLSLLFPLSGSVAETQRGGTAASPGQNQENRIMTKKAIETAAAPAPVGTYSQAIEANGTVYISGQVGFIPGTMELAADDARAQIHQVFKNLRAIAEAAGGDLDKVVKLTVYLTDIGDFPQVNEVMATYFNEPYPARAAVGVASLPKGARVEMDAVLVR</sequence>
<dbReference type="EMBL" id="CAADEY010000020">
    <property type="protein sequence ID" value="VFJ48142.1"/>
    <property type="molecule type" value="Genomic_DNA"/>
</dbReference>
<gene>
    <name evidence="3" type="ORF">BECKDK2373B_GA0170837_10412</name>
    <name evidence="2" type="ORF">BECKDK2373C_GA0170839_102028</name>
</gene>
<dbReference type="InterPro" id="IPR006056">
    <property type="entry name" value="RidA"/>
</dbReference>
<comment type="similarity">
    <text evidence="1">Belongs to the RutC family.</text>
</comment>
<dbReference type="GO" id="GO:0019239">
    <property type="term" value="F:deaminase activity"/>
    <property type="evidence" value="ECO:0007669"/>
    <property type="project" value="TreeGrafter"/>
</dbReference>
<dbReference type="EMBL" id="CAADEX010000041">
    <property type="protein sequence ID" value="VFJ53102.1"/>
    <property type="molecule type" value="Genomic_DNA"/>
</dbReference>
<evidence type="ECO:0000256" key="1">
    <source>
        <dbReference type="ARBA" id="ARBA00010552"/>
    </source>
</evidence>
<evidence type="ECO:0000313" key="3">
    <source>
        <dbReference type="EMBL" id="VFJ53102.1"/>
    </source>
</evidence>
<protein>
    <submittedName>
        <fullName evidence="2">Reactive intermediate/imine deaminase</fullName>
    </submittedName>
</protein>
<dbReference type="PANTHER" id="PTHR11803:SF39">
    <property type="entry name" value="2-IMINOBUTANOATE_2-IMINOPROPANOATE DEAMINASE"/>
    <property type="match status" value="1"/>
</dbReference>
<dbReference type="PANTHER" id="PTHR11803">
    <property type="entry name" value="2-IMINOBUTANOATE/2-IMINOPROPANOATE DEAMINASE RIDA"/>
    <property type="match status" value="1"/>
</dbReference>
<dbReference type="InterPro" id="IPR035959">
    <property type="entry name" value="RutC-like_sf"/>
</dbReference>
<accession>A0A450S8A2</accession>
<proteinExistence type="inferred from homology"/>
<name>A0A450S8A2_9GAMM</name>
<dbReference type="AlphaFoldDB" id="A0A450S8A2"/>
<dbReference type="FunFam" id="3.30.1330.40:FF:000001">
    <property type="entry name" value="L-PSP family endoribonuclease"/>
    <property type="match status" value="1"/>
</dbReference>
<dbReference type="Gene3D" id="3.30.1330.40">
    <property type="entry name" value="RutC-like"/>
    <property type="match status" value="1"/>
</dbReference>
<dbReference type="Pfam" id="PF01042">
    <property type="entry name" value="Ribonuc_L-PSP"/>
    <property type="match status" value="1"/>
</dbReference>
<organism evidence="2">
    <name type="scientific">Candidatus Kentrum sp. DK</name>
    <dbReference type="NCBI Taxonomy" id="2126562"/>
    <lineage>
        <taxon>Bacteria</taxon>
        <taxon>Pseudomonadati</taxon>
        <taxon>Pseudomonadota</taxon>
        <taxon>Gammaproteobacteria</taxon>
        <taxon>Candidatus Kentrum</taxon>
    </lineage>
</organism>
<evidence type="ECO:0000313" key="2">
    <source>
        <dbReference type="EMBL" id="VFJ48142.1"/>
    </source>
</evidence>
<dbReference type="NCBIfam" id="TIGR00004">
    <property type="entry name" value="Rid family detoxifying hydrolase"/>
    <property type="match status" value="1"/>
</dbReference>
<dbReference type="InterPro" id="IPR019897">
    <property type="entry name" value="RidA_CS"/>
</dbReference>